<dbReference type="EMBL" id="JBIRRB010000007">
    <property type="protein sequence ID" value="MFI0913133.1"/>
    <property type="molecule type" value="Genomic_DNA"/>
</dbReference>
<feature type="compositionally biased region" description="Gly residues" evidence="2">
    <location>
        <begin position="240"/>
        <end position="251"/>
    </location>
</feature>
<evidence type="ECO:0000256" key="3">
    <source>
        <dbReference type="SAM" id="Phobius"/>
    </source>
</evidence>
<feature type="transmembrane region" description="Helical" evidence="3">
    <location>
        <begin position="12"/>
        <end position="30"/>
    </location>
</feature>
<dbReference type="RefSeq" id="WP_397613675.1">
    <property type="nucleotide sequence ID" value="NZ_JBIRRB010000007.1"/>
</dbReference>
<dbReference type="SUPFAM" id="SSF63817">
    <property type="entry name" value="Sortase"/>
    <property type="match status" value="1"/>
</dbReference>
<feature type="region of interest" description="Disordered" evidence="2">
    <location>
        <begin position="219"/>
        <end position="251"/>
    </location>
</feature>
<evidence type="ECO:0000313" key="5">
    <source>
        <dbReference type="Proteomes" id="UP001611162"/>
    </source>
</evidence>
<comment type="caution">
    <text evidence="4">The sequence shown here is derived from an EMBL/GenBank/DDBJ whole genome shotgun (WGS) entry which is preliminary data.</text>
</comment>
<dbReference type="InterPro" id="IPR042001">
    <property type="entry name" value="Sortase_F"/>
</dbReference>
<name>A0ABW7TBE1_9ACTN</name>
<gene>
    <name evidence="4" type="ORF">ACH4TF_22100</name>
</gene>
<proteinExistence type="predicted"/>
<feature type="compositionally biased region" description="Low complexity" evidence="2">
    <location>
        <begin position="230"/>
        <end position="239"/>
    </location>
</feature>
<keyword evidence="5" id="KW-1185">Reference proteome</keyword>
<reference evidence="4 5" key="1">
    <citation type="submission" date="2024-10" db="EMBL/GenBank/DDBJ databases">
        <title>The Natural Products Discovery Center: Release of the First 8490 Sequenced Strains for Exploring Actinobacteria Biosynthetic Diversity.</title>
        <authorList>
            <person name="Kalkreuter E."/>
            <person name="Kautsar S.A."/>
            <person name="Yang D."/>
            <person name="Bader C.D."/>
            <person name="Teijaro C.N."/>
            <person name="Fluegel L."/>
            <person name="Davis C.M."/>
            <person name="Simpson J.R."/>
            <person name="Lauterbach L."/>
            <person name="Steele A.D."/>
            <person name="Gui C."/>
            <person name="Meng S."/>
            <person name="Li G."/>
            <person name="Viehrig K."/>
            <person name="Ye F."/>
            <person name="Su P."/>
            <person name="Kiefer A.F."/>
            <person name="Nichols A."/>
            <person name="Cepeda A.J."/>
            <person name="Yan W."/>
            <person name="Fan B."/>
            <person name="Jiang Y."/>
            <person name="Adhikari A."/>
            <person name="Zheng C.-J."/>
            <person name="Schuster L."/>
            <person name="Cowan T.M."/>
            <person name="Smanski M.J."/>
            <person name="Chevrette M.G."/>
            <person name="De Carvalho L.P.S."/>
            <person name="Shen B."/>
        </authorList>
    </citation>
    <scope>NUCLEOTIDE SEQUENCE [LARGE SCALE GENOMIC DNA]</scope>
    <source>
        <strain evidence="4 5">NPDC020979</strain>
    </source>
</reference>
<keyword evidence="3" id="KW-1133">Transmembrane helix</keyword>
<dbReference type="Proteomes" id="UP001611162">
    <property type="component" value="Unassembled WGS sequence"/>
</dbReference>
<evidence type="ECO:0000256" key="2">
    <source>
        <dbReference type="SAM" id="MobiDB-lite"/>
    </source>
</evidence>
<protein>
    <submittedName>
        <fullName evidence="4">Class F sortase</fullName>
    </submittedName>
</protein>
<dbReference type="InterPro" id="IPR005754">
    <property type="entry name" value="Sortase"/>
</dbReference>
<dbReference type="InterPro" id="IPR023365">
    <property type="entry name" value="Sortase_dom-sf"/>
</dbReference>
<accession>A0ABW7TBE1</accession>
<dbReference type="Pfam" id="PF04203">
    <property type="entry name" value="Sortase"/>
    <property type="match status" value="1"/>
</dbReference>
<sequence>MSEARTGGSNRRLLTGVAWVALLLALWLWGHDTVEEPIASAPRPGAVATEGRPPARGLPPAHEPLPGAGPLVLAIKAVGLKAPIEGHGLDPRGGVEPPPYERPNAVSWYQGGPTPGSTGTAVLVGHVDTQTSPAVFYELSSLKRGAKINVIRVDGSTAEFTVDDITVVDKDHWDDDKVYGPRDTNRAELRLITCGGEYDRAQHEYTANLVVSAYLTGTGRTLPEPRVTPDTQGSSDGQAQGQGQGQGTSDT</sequence>
<evidence type="ECO:0000256" key="1">
    <source>
        <dbReference type="ARBA" id="ARBA00022801"/>
    </source>
</evidence>
<keyword evidence="1" id="KW-0378">Hydrolase</keyword>
<dbReference type="Gene3D" id="2.40.260.10">
    <property type="entry name" value="Sortase"/>
    <property type="match status" value="1"/>
</dbReference>
<organism evidence="4 5">
    <name type="scientific">Streptomyces abikoensis</name>
    <dbReference type="NCBI Taxonomy" id="97398"/>
    <lineage>
        <taxon>Bacteria</taxon>
        <taxon>Bacillati</taxon>
        <taxon>Actinomycetota</taxon>
        <taxon>Actinomycetes</taxon>
        <taxon>Kitasatosporales</taxon>
        <taxon>Streptomycetaceae</taxon>
        <taxon>Streptomyces</taxon>
    </lineage>
</organism>
<evidence type="ECO:0000313" key="4">
    <source>
        <dbReference type="EMBL" id="MFI0913133.1"/>
    </source>
</evidence>
<keyword evidence="3" id="KW-0812">Transmembrane</keyword>
<dbReference type="CDD" id="cd05829">
    <property type="entry name" value="Sortase_F"/>
    <property type="match status" value="1"/>
</dbReference>
<feature type="region of interest" description="Disordered" evidence="2">
    <location>
        <begin position="38"/>
        <end position="62"/>
    </location>
</feature>
<keyword evidence="3" id="KW-0472">Membrane</keyword>
<dbReference type="NCBIfam" id="NF033748">
    <property type="entry name" value="class_F_sortase"/>
    <property type="match status" value="1"/>
</dbReference>
<feature type="region of interest" description="Disordered" evidence="2">
    <location>
        <begin position="88"/>
        <end position="113"/>
    </location>
</feature>